<reference evidence="1" key="2">
    <citation type="submission" date="2020-07" db="EMBL/GenBank/DDBJ databases">
        <authorList>
            <person name="Vera ALvarez R."/>
            <person name="Arias-Moreno D.M."/>
            <person name="Jimenez-Jacinto V."/>
            <person name="Jimenez-Bremont J.F."/>
            <person name="Swaminathan K."/>
            <person name="Moose S.P."/>
            <person name="Guerrero-Gonzalez M.L."/>
            <person name="Marino-Ramirez L."/>
            <person name="Landsman D."/>
            <person name="Rodriguez-Kessler M."/>
            <person name="Delgado-Sanchez P."/>
        </authorList>
    </citation>
    <scope>NUCLEOTIDE SEQUENCE</scope>
    <source>
        <tissue evidence="1">Cladode</tissue>
    </source>
</reference>
<dbReference type="AlphaFoldDB" id="A0A7C8YWX0"/>
<organism evidence="1">
    <name type="scientific">Opuntia streptacantha</name>
    <name type="common">Prickly pear cactus</name>
    <name type="synonym">Opuntia cardona</name>
    <dbReference type="NCBI Taxonomy" id="393608"/>
    <lineage>
        <taxon>Eukaryota</taxon>
        <taxon>Viridiplantae</taxon>
        <taxon>Streptophyta</taxon>
        <taxon>Embryophyta</taxon>
        <taxon>Tracheophyta</taxon>
        <taxon>Spermatophyta</taxon>
        <taxon>Magnoliopsida</taxon>
        <taxon>eudicotyledons</taxon>
        <taxon>Gunneridae</taxon>
        <taxon>Pentapetalae</taxon>
        <taxon>Caryophyllales</taxon>
        <taxon>Cactineae</taxon>
        <taxon>Cactaceae</taxon>
        <taxon>Opuntioideae</taxon>
        <taxon>Opuntia</taxon>
    </lineage>
</organism>
<evidence type="ECO:0000313" key="1">
    <source>
        <dbReference type="EMBL" id="MBA4628619.1"/>
    </source>
</evidence>
<dbReference type="EMBL" id="GISG01066613">
    <property type="protein sequence ID" value="MBA4628619.1"/>
    <property type="molecule type" value="Transcribed_RNA"/>
</dbReference>
<protein>
    <submittedName>
        <fullName evidence="1">Uncharacterized protein</fullName>
    </submittedName>
</protein>
<accession>A0A7C8YWX0</accession>
<sequence length="129" mass="14047">MALQDMMFFWGRWSNALLAASTAPHLEYISTMAVPTDISAAKPLLIAMPCAHFDFLSSVESEQASVRFNMTTGLVILSPISLICRHTATASSGIPPWTNPPIIVAHTTVSRFSVLLNRLHAGSMRLHLA</sequence>
<proteinExistence type="predicted"/>
<reference evidence="1" key="1">
    <citation type="journal article" date="2013" name="J. Plant Res.">
        <title>Effect of fungi and light on seed germination of three Opuntia species from semiarid lands of central Mexico.</title>
        <authorList>
            <person name="Delgado-Sanchez P."/>
            <person name="Jimenez-Bremont J.F."/>
            <person name="Guerrero-Gonzalez Mde L."/>
            <person name="Flores J."/>
        </authorList>
    </citation>
    <scope>NUCLEOTIDE SEQUENCE</scope>
    <source>
        <tissue evidence="1">Cladode</tissue>
    </source>
</reference>
<name>A0A7C8YWX0_OPUST</name>